<name>M0LT50_9EURY</name>
<feature type="transmembrane region" description="Helical" evidence="1">
    <location>
        <begin position="126"/>
        <end position="153"/>
    </location>
</feature>
<keyword evidence="1" id="KW-0472">Membrane</keyword>
<dbReference type="AlphaFoldDB" id="M0LT50"/>
<protein>
    <submittedName>
        <fullName evidence="2">Uncharacterized protein</fullName>
    </submittedName>
</protein>
<dbReference type="EMBL" id="AOMA01000116">
    <property type="protein sequence ID" value="EMA36338.1"/>
    <property type="molecule type" value="Genomic_DNA"/>
</dbReference>
<dbReference type="eggNOG" id="arCOG04555">
    <property type="taxonomic scope" value="Archaea"/>
</dbReference>
<reference evidence="2 3" key="1">
    <citation type="journal article" date="2014" name="PLoS Genet.">
        <title>Phylogenetically driven sequencing of extremely halophilic archaea reveals strategies for static and dynamic osmo-response.</title>
        <authorList>
            <person name="Becker E.A."/>
            <person name="Seitzer P.M."/>
            <person name="Tritt A."/>
            <person name="Larsen D."/>
            <person name="Krusor M."/>
            <person name="Yao A.I."/>
            <person name="Wu D."/>
            <person name="Madern D."/>
            <person name="Eisen J.A."/>
            <person name="Darling A.E."/>
            <person name="Facciotti M.T."/>
        </authorList>
    </citation>
    <scope>NUCLEOTIDE SEQUENCE [LARGE SCALE GENOMIC DNA]</scope>
    <source>
        <strain evidence="2 3">JCM 10879</strain>
    </source>
</reference>
<comment type="caution">
    <text evidence="2">The sequence shown here is derived from an EMBL/GenBank/DDBJ whole genome shotgun (WGS) entry which is preliminary data.</text>
</comment>
<evidence type="ECO:0000256" key="1">
    <source>
        <dbReference type="SAM" id="Phobius"/>
    </source>
</evidence>
<evidence type="ECO:0000313" key="2">
    <source>
        <dbReference type="EMBL" id="EMA36338.1"/>
    </source>
</evidence>
<organism evidence="2 3">
    <name type="scientific">Halobiforma nitratireducens JCM 10879</name>
    <dbReference type="NCBI Taxonomy" id="1227454"/>
    <lineage>
        <taxon>Archaea</taxon>
        <taxon>Methanobacteriati</taxon>
        <taxon>Methanobacteriota</taxon>
        <taxon>Stenosarchaea group</taxon>
        <taxon>Halobacteria</taxon>
        <taxon>Halobacteriales</taxon>
        <taxon>Natrialbaceae</taxon>
        <taxon>Halobiforma</taxon>
    </lineage>
</organism>
<feature type="transmembrane region" description="Helical" evidence="1">
    <location>
        <begin position="89"/>
        <end position="114"/>
    </location>
</feature>
<feature type="transmembrane region" description="Helical" evidence="1">
    <location>
        <begin position="165"/>
        <end position="196"/>
    </location>
</feature>
<keyword evidence="1" id="KW-0812">Transmembrane</keyword>
<dbReference type="STRING" id="1227454.C446_11792"/>
<dbReference type="RefSeq" id="WP_006673265.1">
    <property type="nucleotide sequence ID" value="NZ_AOMA01000116.1"/>
</dbReference>
<gene>
    <name evidence="2" type="ORF">C446_11792</name>
</gene>
<proteinExistence type="predicted"/>
<accession>M0LT50</accession>
<keyword evidence="3" id="KW-1185">Reference proteome</keyword>
<dbReference type="Proteomes" id="UP000011607">
    <property type="component" value="Unassembled WGS sequence"/>
</dbReference>
<feature type="transmembrane region" description="Helical" evidence="1">
    <location>
        <begin position="39"/>
        <end position="68"/>
    </location>
</feature>
<sequence>MNVRRAVAALIAVLSLVPVSATAQNGVETSVTGAGGVELLVLGALLYVVYVLFSIALGLIVLVATEVIGSGTYVRTLEHRIYDRPVRSALLGFGAIVAGIVGLFVLLFVLVVLVEIGLPEPTALIAGIPLFGAMIFVHVAAAIGTIVIGAYLLRKRQSGPANLWLALFVGALIVNVPLLNLLLAPAVLLLGIGAMIGHWLGDGGDVSGPGSRASAEG</sequence>
<dbReference type="OrthoDB" id="308472at2157"/>
<evidence type="ECO:0000313" key="3">
    <source>
        <dbReference type="Proteomes" id="UP000011607"/>
    </source>
</evidence>
<keyword evidence="1" id="KW-1133">Transmembrane helix</keyword>